<dbReference type="Pfam" id="PF00570">
    <property type="entry name" value="HRDC"/>
    <property type="match status" value="1"/>
</dbReference>
<dbReference type="OrthoDB" id="9763659at2"/>
<evidence type="ECO:0000313" key="3">
    <source>
        <dbReference type="Proteomes" id="UP000321578"/>
    </source>
</evidence>
<dbReference type="SUPFAM" id="SSF52540">
    <property type="entry name" value="P-loop containing nucleoside triphosphate hydrolases"/>
    <property type="match status" value="2"/>
</dbReference>
<reference evidence="2 3" key="1">
    <citation type="submission" date="2019-08" db="EMBL/GenBank/DDBJ databases">
        <title>Genomes of Subsaximicrobium wynnwilliamsii strains.</title>
        <authorList>
            <person name="Bowman J.P."/>
        </authorList>
    </citation>
    <scope>NUCLEOTIDE SEQUENCE [LARGE SCALE GENOMIC DNA]</scope>
    <source>
        <strain evidence="2 3">2-80-2</strain>
    </source>
</reference>
<dbReference type="SMART" id="SM00341">
    <property type="entry name" value="HRDC"/>
    <property type="match status" value="1"/>
</dbReference>
<dbReference type="PROSITE" id="PS50967">
    <property type="entry name" value="HRDC"/>
    <property type="match status" value="1"/>
</dbReference>
<dbReference type="SUPFAM" id="SSF47819">
    <property type="entry name" value="HRDC-like"/>
    <property type="match status" value="1"/>
</dbReference>
<dbReference type="GO" id="GO:0003678">
    <property type="term" value="F:DNA helicase activity"/>
    <property type="evidence" value="ECO:0007669"/>
    <property type="project" value="InterPro"/>
</dbReference>
<dbReference type="Pfam" id="PF05970">
    <property type="entry name" value="PIF1"/>
    <property type="match status" value="1"/>
</dbReference>
<gene>
    <name evidence="2" type="ORF">ESY86_15565</name>
</gene>
<dbReference type="InterPro" id="IPR029491">
    <property type="entry name" value="Helicase_HTH"/>
</dbReference>
<evidence type="ECO:0000259" key="1">
    <source>
        <dbReference type="PROSITE" id="PS50967"/>
    </source>
</evidence>
<dbReference type="InterPro" id="IPR027417">
    <property type="entry name" value="P-loop_NTPase"/>
</dbReference>
<organism evidence="2 3">
    <name type="scientific">Subsaximicrobium wynnwilliamsii</name>
    <dbReference type="NCBI Taxonomy" id="291179"/>
    <lineage>
        <taxon>Bacteria</taxon>
        <taxon>Pseudomonadati</taxon>
        <taxon>Bacteroidota</taxon>
        <taxon>Flavobacteriia</taxon>
        <taxon>Flavobacteriales</taxon>
        <taxon>Flavobacteriaceae</taxon>
        <taxon>Subsaximicrobium</taxon>
    </lineage>
</organism>
<sequence>MEENEQINLAWDFVNNTNRSIFLTGKAGTGKTTFLHDLKKNSLKQLVVVAPTGVAAINAKGVTIHSFFQVPFGPILPDANLNTSSGFQRKFSKTKINIIKSMDLLIIDEISMVRADLLDGIDQTLRRFRNRNKVFGGVQVLMIGDLQQLSPVIKENEWQLLRNYYKTGFFFSSNAFQQCHAITIELKHIYRQENPKFIEILNEIRTNTLSEAGANELNKRYIKDFKPDPKAGYIFLTTHNHRAEQTNNVELNALTSKQKSYKAKIEGKFSEHAFPNKEELILKVGAQVMFVKNDSSQDKRYFNGKIGKVIYLDKDEVTVKCPDDDEAIITTTELWENINYSVDKETKAITEERLGSFSQMPLRLAWAITIHKSQGLTFEKAIIDAQGAFAHGQTYVALSRCKSLEGLVLKSKIDSSQVINDLQVTSFSKQAEENQPDAKLLEEARTQFQLDCIHEIFDFFDFLFPINRLLDIYYKNRNSIEGAIDTPLIAMKSHLANFLKVSNGFGAQLKVLSSNEPLPELSPKIQERFEKAKAYFKTELEQQLAIPLENFSYSTDNKSLEKDFIQNLELLEQLLATKRSYLNGFTNGFAAQKFLELRAKAVFLAKAPVKKKRSAAVDGTVNLDLFELLRTLRNDIATENDLIHYQIFSQKALYEICEVLPLTKQQLLNINGFGKVRVDKYGDEILEVIHAYCDENDIQVDDSEMKEPKKTAKPVKKGATHETSLKLYQDGKSIFEIAKERALAQTTVFGHLVKFVSSGEVQLHDLITKEHYKELIAILPKLTFESLTDLKQQVDEKYSFNDLRVVLMALDSKKS</sequence>
<dbReference type="InterPro" id="IPR051055">
    <property type="entry name" value="PIF1_helicase"/>
</dbReference>
<dbReference type="PANTHER" id="PTHR47642">
    <property type="entry name" value="ATP-DEPENDENT DNA HELICASE"/>
    <property type="match status" value="1"/>
</dbReference>
<protein>
    <submittedName>
        <fullName evidence="2">AAA family ATPase</fullName>
    </submittedName>
</protein>
<dbReference type="Pfam" id="PF14493">
    <property type="entry name" value="HTH_40"/>
    <property type="match status" value="1"/>
</dbReference>
<dbReference type="RefSeq" id="WP_147087514.1">
    <property type="nucleotide sequence ID" value="NZ_VORM01000020.1"/>
</dbReference>
<dbReference type="FunFam" id="3.40.50.300:FF:001498">
    <property type="entry name" value="ATP-dependent DNA helicase"/>
    <property type="match status" value="1"/>
</dbReference>
<evidence type="ECO:0000313" key="2">
    <source>
        <dbReference type="EMBL" id="TXD87731.1"/>
    </source>
</evidence>
<dbReference type="Proteomes" id="UP000321578">
    <property type="component" value="Unassembled WGS sequence"/>
</dbReference>
<dbReference type="InterPro" id="IPR002121">
    <property type="entry name" value="HRDC_dom"/>
</dbReference>
<dbReference type="InterPro" id="IPR044876">
    <property type="entry name" value="HRDC_dom_sf"/>
</dbReference>
<dbReference type="GO" id="GO:0006281">
    <property type="term" value="P:DNA repair"/>
    <property type="evidence" value="ECO:0007669"/>
    <property type="project" value="InterPro"/>
</dbReference>
<dbReference type="SMART" id="SM00382">
    <property type="entry name" value="AAA"/>
    <property type="match status" value="1"/>
</dbReference>
<accession>A0A5C6ZCH0</accession>
<dbReference type="Gene3D" id="3.40.50.300">
    <property type="entry name" value="P-loop containing nucleotide triphosphate hydrolases"/>
    <property type="match status" value="2"/>
</dbReference>
<dbReference type="AlphaFoldDB" id="A0A5C6ZCH0"/>
<dbReference type="InterPro" id="IPR003593">
    <property type="entry name" value="AAA+_ATPase"/>
</dbReference>
<dbReference type="Gene3D" id="2.30.30.940">
    <property type="match status" value="1"/>
</dbReference>
<dbReference type="InterPro" id="IPR010997">
    <property type="entry name" value="HRDC-like_sf"/>
</dbReference>
<dbReference type="CDD" id="cd18809">
    <property type="entry name" value="SF1_C_RecD"/>
    <property type="match status" value="1"/>
</dbReference>
<dbReference type="GO" id="GO:0003676">
    <property type="term" value="F:nucleic acid binding"/>
    <property type="evidence" value="ECO:0007669"/>
    <property type="project" value="InterPro"/>
</dbReference>
<dbReference type="GO" id="GO:0000723">
    <property type="term" value="P:telomere maintenance"/>
    <property type="evidence" value="ECO:0007669"/>
    <property type="project" value="InterPro"/>
</dbReference>
<dbReference type="GO" id="GO:0000166">
    <property type="term" value="F:nucleotide binding"/>
    <property type="evidence" value="ECO:0007669"/>
    <property type="project" value="InterPro"/>
</dbReference>
<feature type="domain" description="HRDC" evidence="1">
    <location>
        <begin position="619"/>
        <end position="699"/>
    </location>
</feature>
<proteinExistence type="predicted"/>
<keyword evidence="3" id="KW-1185">Reference proteome</keyword>
<name>A0A5C6ZCH0_9FLAO</name>
<dbReference type="EMBL" id="VORO01000020">
    <property type="protein sequence ID" value="TXD87731.1"/>
    <property type="molecule type" value="Genomic_DNA"/>
</dbReference>
<comment type="caution">
    <text evidence="2">The sequence shown here is derived from an EMBL/GenBank/DDBJ whole genome shotgun (WGS) entry which is preliminary data.</text>
</comment>
<dbReference type="PANTHER" id="PTHR47642:SF5">
    <property type="entry name" value="ATP-DEPENDENT DNA HELICASE"/>
    <property type="match status" value="1"/>
</dbReference>
<dbReference type="Gene3D" id="1.10.150.80">
    <property type="entry name" value="HRDC domain"/>
    <property type="match status" value="1"/>
</dbReference>
<dbReference type="InterPro" id="IPR010285">
    <property type="entry name" value="DNA_helicase_pif1-like_DEAD"/>
</dbReference>